<gene>
    <name evidence="1" type="ORF">A4W93_09760</name>
</gene>
<reference evidence="1 2" key="1">
    <citation type="submission" date="2016-04" db="EMBL/GenBank/DDBJ databases">
        <title>Complete genome sequence of natural rubber-degrading, novel Gram-negative bacterium, Rhizobacter gummiphilus strain NS21.</title>
        <authorList>
            <person name="Tabata M."/>
            <person name="Kasai D."/>
            <person name="Fukuda M."/>
        </authorList>
    </citation>
    <scope>NUCLEOTIDE SEQUENCE [LARGE SCALE GENOMIC DNA]</scope>
    <source>
        <strain evidence="1 2">NS21</strain>
    </source>
</reference>
<dbReference type="STRING" id="946333.A4W93_09760"/>
<organism evidence="1 2">
    <name type="scientific">Piscinibacter gummiphilus</name>
    <dbReference type="NCBI Taxonomy" id="946333"/>
    <lineage>
        <taxon>Bacteria</taxon>
        <taxon>Pseudomonadati</taxon>
        <taxon>Pseudomonadota</taxon>
        <taxon>Betaproteobacteria</taxon>
        <taxon>Burkholderiales</taxon>
        <taxon>Sphaerotilaceae</taxon>
        <taxon>Piscinibacter</taxon>
    </lineage>
</organism>
<evidence type="ECO:0000313" key="1">
    <source>
        <dbReference type="EMBL" id="ARN20171.1"/>
    </source>
</evidence>
<dbReference type="RefSeq" id="WP_085750439.1">
    <property type="nucleotide sequence ID" value="NZ_BSPR01000014.1"/>
</dbReference>
<accession>A0A1W6L747</accession>
<dbReference type="AlphaFoldDB" id="A0A1W6L747"/>
<evidence type="ECO:0000313" key="2">
    <source>
        <dbReference type="Proteomes" id="UP000193427"/>
    </source>
</evidence>
<dbReference type="Proteomes" id="UP000193427">
    <property type="component" value="Chromosome"/>
</dbReference>
<keyword evidence="2" id="KW-1185">Reference proteome</keyword>
<dbReference type="KEGG" id="rgu:A4W93_09760"/>
<proteinExistence type="predicted"/>
<dbReference type="EMBL" id="CP015118">
    <property type="protein sequence ID" value="ARN20171.1"/>
    <property type="molecule type" value="Genomic_DNA"/>
</dbReference>
<sequence length="122" mass="12120">MDTRSTSRDAESFATGLSDIASGLTSAELARIGGGAALALVGSGLLSLGTIVRLAAVLGGGAVVWQTLKAASAEPGRPAPRTESTWGARAAWQETSPAHDADADGATMEGSDPAPASRSRAT</sequence>
<name>A0A1W6L747_9BURK</name>
<protein>
    <submittedName>
        <fullName evidence="1">Uncharacterized protein</fullName>
    </submittedName>
</protein>